<evidence type="ECO:0000313" key="3">
    <source>
        <dbReference type="Proteomes" id="UP001162060"/>
    </source>
</evidence>
<comment type="caution">
    <text evidence="2">The sequence shown here is derived from an EMBL/GenBank/DDBJ whole genome shotgun (WGS) entry which is preliminary data.</text>
</comment>
<evidence type="ECO:0000313" key="2">
    <source>
        <dbReference type="EMBL" id="CAK7923447.1"/>
    </source>
</evidence>
<dbReference type="AlphaFoldDB" id="A0AAV1TPC4"/>
<organism evidence="2 3">
    <name type="scientific">Peronospora matthiolae</name>
    <dbReference type="NCBI Taxonomy" id="2874970"/>
    <lineage>
        <taxon>Eukaryota</taxon>
        <taxon>Sar</taxon>
        <taxon>Stramenopiles</taxon>
        <taxon>Oomycota</taxon>
        <taxon>Peronosporomycetes</taxon>
        <taxon>Peronosporales</taxon>
        <taxon>Peronosporaceae</taxon>
        <taxon>Peronospora</taxon>
    </lineage>
</organism>
<feature type="region of interest" description="Disordered" evidence="1">
    <location>
        <begin position="1"/>
        <end position="56"/>
    </location>
</feature>
<accession>A0AAV1TPC4</accession>
<dbReference type="Proteomes" id="UP001162060">
    <property type="component" value="Unassembled WGS sequence"/>
</dbReference>
<feature type="compositionally biased region" description="Basic and acidic residues" evidence="1">
    <location>
        <begin position="34"/>
        <end position="49"/>
    </location>
</feature>
<proteinExistence type="predicted"/>
<sequence>METDGGSKGDGRSQQRRRTEAATETDGGSNGDKQMQKTEEKARIMEAKRRNGSVPK</sequence>
<protein>
    <recommendedName>
        <fullName evidence="4">Small EDRK-rich factor-like N-terminal domain-containing protein</fullName>
    </recommendedName>
</protein>
<evidence type="ECO:0008006" key="4">
    <source>
        <dbReference type="Google" id="ProtNLM"/>
    </source>
</evidence>
<name>A0AAV1TPC4_9STRA</name>
<evidence type="ECO:0000256" key="1">
    <source>
        <dbReference type="SAM" id="MobiDB-lite"/>
    </source>
</evidence>
<dbReference type="EMBL" id="CAKLBY020000069">
    <property type="protein sequence ID" value="CAK7923447.1"/>
    <property type="molecule type" value="Genomic_DNA"/>
</dbReference>
<gene>
    <name evidence="2" type="ORF">PM001_LOCUS8597</name>
</gene>
<reference evidence="2" key="1">
    <citation type="submission" date="2024-01" db="EMBL/GenBank/DDBJ databases">
        <authorList>
            <person name="Webb A."/>
        </authorList>
    </citation>
    <scope>NUCLEOTIDE SEQUENCE</scope>
    <source>
        <strain evidence="2">Pm1</strain>
    </source>
</reference>
<feature type="compositionally biased region" description="Basic and acidic residues" evidence="1">
    <location>
        <begin position="1"/>
        <end position="21"/>
    </location>
</feature>